<sequence>QTITVKICNIDHHLVAYFVQEDVDSGKLATVYSRADIMHAPMPPSIFHFAEFRLPPRVVQCVGNEPQRIV</sequence>
<feature type="non-terminal residue" evidence="1">
    <location>
        <position position="1"/>
    </location>
</feature>
<accession>A0A167WD63</accession>
<evidence type="ECO:0000313" key="1">
    <source>
        <dbReference type="EMBL" id="KZP05956.1"/>
    </source>
</evidence>
<dbReference type="Proteomes" id="UP000076532">
    <property type="component" value="Unassembled WGS sequence"/>
</dbReference>
<dbReference type="EMBL" id="KV417810">
    <property type="protein sequence ID" value="KZP05956.1"/>
    <property type="molecule type" value="Genomic_DNA"/>
</dbReference>
<protein>
    <submittedName>
        <fullName evidence="1">Uncharacterized protein</fullName>
    </submittedName>
</protein>
<keyword evidence="2" id="KW-1185">Reference proteome</keyword>
<reference evidence="1 2" key="1">
    <citation type="journal article" date="2016" name="Mol. Biol. Evol.">
        <title>Comparative Genomics of Early-Diverging Mushroom-Forming Fungi Provides Insights into the Origins of Lignocellulose Decay Capabilities.</title>
        <authorList>
            <person name="Nagy L.G."/>
            <person name="Riley R."/>
            <person name="Tritt A."/>
            <person name="Adam C."/>
            <person name="Daum C."/>
            <person name="Floudas D."/>
            <person name="Sun H."/>
            <person name="Yadav J.S."/>
            <person name="Pangilinan J."/>
            <person name="Larsson K.H."/>
            <person name="Matsuura K."/>
            <person name="Barry K."/>
            <person name="Labutti K."/>
            <person name="Kuo R."/>
            <person name="Ohm R.A."/>
            <person name="Bhattacharya S.S."/>
            <person name="Shirouzu T."/>
            <person name="Yoshinaga Y."/>
            <person name="Martin F.M."/>
            <person name="Grigoriev I.V."/>
            <person name="Hibbett D.S."/>
        </authorList>
    </citation>
    <scope>NUCLEOTIDE SEQUENCE [LARGE SCALE GENOMIC DNA]</scope>
    <source>
        <strain evidence="1 2">CBS 109695</strain>
    </source>
</reference>
<proteinExistence type="predicted"/>
<dbReference type="AlphaFoldDB" id="A0A167WD63"/>
<gene>
    <name evidence="1" type="ORF">FIBSPDRAFT_765131</name>
</gene>
<dbReference type="OrthoDB" id="5572844at2759"/>
<name>A0A167WD63_9AGAM</name>
<organism evidence="1 2">
    <name type="scientific">Athelia psychrophila</name>
    <dbReference type="NCBI Taxonomy" id="1759441"/>
    <lineage>
        <taxon>Eukaryota</taxon>
        <taxon>Fungi</taxon>
        <taxon>Dikarya</taxon>
        <taxon>Basidiomycota</taxon>
        <taxon>Agaricomycotina</taxon>
        <taxon>Agaricomycetes</taxon>
        <taxon>Agaricomycetidae</taxon>
        <taxon>Atheliales</taxon>
        <taxon>Atheliaceae</taxon>
        <taxon>Athelia</taxon>
    </lineage>
</organism>
<evidence type="ECO:0000313" key="2">
    <source>
        <dbReference type="Proteomes" id="UP000076532"/>
    </source>
</evidence>